<dbReference type="AlphaFoldDB" id="A0A5E4R6I9"/>
<proteinExistence type="predicted"/>
<sequence>MYEDTQEICVEVKSVKNKNKICQNNTHNSDNSPEKIEKNPASSSLTSISNTESSKSEKTEVLLVHTFRGEDRRYPLDIAVKINSNSCNERLDFLMDPTENSVKVTEEIIGTETVECIKDTDIESNKKLLESLDYNLSKSIPNVNVEKIDKKEDLYYGLIKVKHGQCCINKSGDDSEGCSRIGTGIALESNITNISNISSIIKLENTIVENNIPSESHAEITFDKLNNNKNISDEFKNNVPCNYVFHEQPNHRPKTVDCNDVSQIGTGSNSALGIDSDILLIKNDDLIQRNKTLQKDTQKLSQFSVNVEEFQETTTSITSASNKTGLENIITKNSLIVEPIVNLNDAVTFNSKVLSNDTIQEGNDIPNNTQIVKNVEKCISKTSDFIDSNESICKDIITIESHDNVTLNKEFKQEQDNSVMVASNAFNNSIQGNPQLTMTSLESNILSEANVSGALNLNNSELNSTSAGHKKSNGSLSNDSIHQDQNIYLTGSQESQELNDKSSDDVSIHTNLGDFMCTDNEKYKVIMDEIDEELSNCTEETMQVILNEAGVIDRQSDCIFENNVLDTTTNLNIDTILVENNSLPHNSKNTEIEKDTLQGKENSIDKECINELNKEHILSEFQINKQKVTATQKVLPDISQTIDIKSRIPKEILSHDLGSIVKNVHGIFSSMSGSLKNAYNNTQRVQKPVKNLTQPNSKVLNDIFEEADERLVETKIERDLSLNVETNIEVEVPIDNDLGKDFSKLQIESLERVLAEQRRENASLRDKIKMQVEELQAKNVAFKELEVKVEQCHELANSEREVSKLKEDVREIE</sequence>
<keyword evidence="1" id="KW-0175">Coiled coil</keyword>
<gene>
    <name evidence="3" type="ORF">LSINAPIS_LOCUS15416</name>
</gene>
<accession>A0A5E4R6I9</accession>
<feature type="compositionally biased region" description="Low complexity" evidence="2">
    <location>
        <begin position="42"/>
        <end position="53"/>
    </location>
</feature>
<protein>
    <submittedName>
        <fullName evidence="3">Uncharacterized protein</fullName>
    </submittedName>
</protein>
<reference evidence="3 4" key="1">
    <citation type="submission" date="2017-07" db="EMBL/GenBank/DDBJ databases">
        <authorList>
            <person name="Talla V."/>
            <person name="Backstrom N."/>
        </authorList>
    </citation>
    <scope>NUCLEOTIDE SEQUENCE [LARGE SCALE GENOMIC DNA]</scope>
</reference>
<feature type="non-terminal residue" evidence="3">
    <location>
        <position position="813"/>
    </location>
</feature>
<organism evidence="3 4">
    <name type="scientific">Leptidea sinapis</name>
    <dbReference type="NCBI Taxonomy" id="189913"/>
    <lineage>
        <taxon>Eukaryota</taxon>
        <taxon>Metazoa</taxon>
        <taxon>Ecdysozoa</taxon>
        <taxon>Arthropoda</taxon>
        <taxon>Hexapoda</taxon>
        <taxon>Insecta</taxon>
        <taxon>Pterygota</taxon>
        <taxon>Neoptera</taxon>
        <taxon>Endopterygota</taxon>
        <taxon>Lepidoptera</taxon>
        <taxon>Glossata</taxon>
        <taxon>Ditrysia</taxon>
        <taxon>Papilionoidea</taxon>
        <taxon>Pieridae</taxon>
        <taxon>Dismorphiinae</taxon>
        <taxon>Leptidea</taxon>
    </lineage>
</organism>
<evidence type="ECO:0000256" key="1">
    <source>
        <dbReference type="SAM" id="Coils"/>
    </source>
</evidence>
<feature type="coiled-coil region" evidence="1">
    <location>
        <begin position="740"/>
        <end position="808"/>
    </location>
</feature>
<feature type="region of interest" description="Disordered" evidence="2">
    <location>
        <begin position="21"/>
        <end position="53"/>
    </location>
</feature>
<evidence type="ECO:0000313" key="3">
    <source>
        <dbReference type="EMBL" id="VVD05970.1"/>
    </source>
</evidence>
<name>A0A5E4R6I9_9NEOP</name>
<evidence type="ECO:0000256" key="2">
    <source>
        <dbReference type="SAM" id="MobiDB-lite"/>
    </source>
</evidence>
<evidence type="ECO:0000313" key="4">
    <source>
        <dbReference type="Proteomes" id="UP000324832"/>
    </source>
</evidence>
<feature type="compositionally biased region" description="Polar residues" evidence="2">
    <location>
        <begin position="21"/>
        <end position="31"/>
    </location>
</feature>
<dbReference type="Proteomes" id="UP000324832">
    <property type="component" value="Unassembled WGS sequence"/>
</dbReference>
<dbReference type="EMBL" id="FZQP02007054">
    <property type="protein sequence ID" value="VVD05970.1"/>
    <property type="molecule type" value="Genomic_DNA"/>
</dbReference>
<keyword evidence="4" id="KW-1185">Reference proteome</keyword>